<dbReference type="InterPro" id="IPR039596">
    <property type="entry name" value="GAS1"/>
</dbReference>
<keyword evidence="5" id="KW-0325">Glycoprotein</keyword>
<name>A0A556TQP3_BAGYA</name>
<organism evidence="8 9">
    <name type="scientific">Bagarius yarrelli</name>
    <name type="common">Goonch</name>
    <name type="synonym">Bagrus yarrelli</name>
    <dbReference type="NCBI Taxonomy" id="175774"/>
    <lineage>
        <taxon>Eukaryota</taxon>
        <taxon>Metazoa</taxon>
        <taxon>Chordata</taxon>
        <taxon>Craniata</taxon>
        <taxon>Vertebrata</taxon>
        <taxon>Euteleostomi</taxon>
        <taxon>Actinopterygii</taxon>
        <taxon>Neopterygii</taxon>
        <taxon>Teleostei</taxon>
        <taxon>Ostariophysi</taxon>
        <taxon>Siluriformes</taxon>
        <taxon>Sisoridae</taxon>
        <taxon>Sisorinae</taxon>
        <taxon>Bagarius</taxon>
    </lineage>
</organism>
<evidence type="ECO:0000256" key="3">
    <source>
        <dbReference type="ARBA" id="ARBA00022729"/>
    </source>
</evidence>
<gene>
    <name evidence="8" type="ORF">Baya_2806</name>
</gene>
<keyword evidence="2" id="KW-1003">Cell membrane</keyword>
<dbReference type="AlphaFoldDB" id="A0A556TQP3"/>
<evidence type="ECO:0000256" key="6">
    <source>
        <dbReference type="SAM" id="SignalP"/>
    </source>
</evidence>
<evidence type="ECO:0000313" key="8">
    <source>
        <dbReference type="EMBL" id="TSK38390.1"/>
    </source>
</evidence>
<comment type="caution">
    <text evidence="8">The sequence shown here is derived from an EMBL/GenBank/DDBJ whole genome shotgun (WGS) entry which is preliminary data.</text>
</comment>
<keyword evidence="4" id="KW-0472">Membrane</keyword>
<dbReference type="OrthoDB" id="5950623at2759"/>
<dbReference type="InterPro" id="IPR016017">
    <property type="entry name" value="GDNF/GAS1"/>
</dbReference>
<keyword evidence="9" id="KW-1185">Reference proteome</keyword>
<proteinExistence type="predicted"/>
<reference evidence="8 9" key="1">
    <citation type="journal article" date="2019" name="Genome Biol. Evol.">
        <title>Whole-Genome Sequencing of the Giant Devil Catfish, Bagarius yarrelli.</title>
        <authorList>
            <person name="Jiang W."/>
            <person name="Lv Y."/>
            <person name="Cheng L."/>
            <person name="Yang K."/>
            <person name="Chao B."/>
            <person name="Wang X."/>
            <person name="Li Y."/>
            <person name="Pan X."/>
            <person name="You X."/>
            <person name="Zhang Y."/>
            <person name="Yang J."/>
            <person name="Li J."/>
            <person name="Zhang X."/>
            <person name="Liu S."/>
            <person name="Sun C."/>
            <person name="Yang J."/>
            <person name="Shi Q."/>
        </authorList>
    </citation>
    <scope>NUCLEOTIDE SEQUENCE [LARGE SCALE GENOMIC DNA]</scope>
    <source>
        <strain evidence="8">JWS20170419001</strain>
        <tissue evidence="8">Muscle</tissue>
    </source>
</reference>
<evidence type="ECO:0000256" key="2">
    <source>
        <dbReference type="ARBA" id="ARBA00022475"/>
    </source>
</evidence>
<keyword evidence="3 6" id="KW-0732">Signal</keyword>
<dbReference type="InterPro" id="IPR037193">
    <property type="entry name" value="GDNF_alpha"/>
</dbReference>
<evidence type="ECO:0000259" key="7">
    <source>
        <dbReference type="SMART" id="SM00907"/>
    </source>
</evidence>
<protein>
    <submittedName>
        <fullName evidence="8">Growth arrest-specific protein 1</fullName>
    </submittedName>
</protein>
<dbReference type="PANTHER" id="PTHR16840:SF8">
    <property type="entry name" value="GROWTH ARREST-SPECIFIC PROTEIN 1-LIKE"/>
    <property type="match status" value="1"/>
</dbReference>
<feature type="domain" description="GDNF/GAS1" evidence="7">
    <location>
        <begin position="24"/>
        <end position="100"/>
    </location>
</feature>
<evidence type="ECO:0000256" key="5">
    <source>
        <dbReference type="ARBA" id="ARBA00023180"/>
    </source>
</evidence>
<dbReference type="Proteomes" id="UP000319801">
    <property type="component" value="Unassembled WGS sequence"/>
</dbReference>
<dbReference type="SUPFAM" id="SSF110035">
    <property type="entry name" value="GDNF receptor-like"/>
    <property type="match status" value="1"/>
</dbReference>
<feature type="chain" id="PRO_5021843769" evidence="6">
    <location>
        <begin position="21"/>
        <end position="254"/>
    </location>
</feature>
<sequence length="254" mass="28102">MGTWHGLAVFLLSFAAPLNAEPACWQAVLRCHEERECELAYTQYLVACDGNIRGALRRCPSHCVGALVRLNQTARGPDLETCDCGVDSECRRTKRAIEPCLPRTHARDAGGIGCTEARQRCEEDAVCRAALSSYLAYCGQLFNGRKCSSRCRGTIEQLRLLPDGVLLERCVCDGVERPFCEVVKDNMSRLCALSDRGLAPDLDVLDDVYEDEDYEVKAERDIDTEAVVSPSRAVRSFSHLALLLGLLALTFLRV</sequence>
<dbReference type="GO" id="GO:0005886">
    <property type="term" value="C:plasma membrane"/>
    <property type="evidence" value="ECO:0007669"/>
    <property type="project" value="UniProtKB-SubCell"/>
</dbReference>
<accession>A0A556TQP3</accession>
<evidence type="ECO:0000256" key="1">
    <source>
        <dbReference type="ARBA" id="ARBA00004236"/>
    </source>
</evidence>
<dbReference type="GO" id="GO:0051726">
    <property type="term" value="P:regulation of cell cycle"/>
    <property type="evidence" value="ECO:0007669"/>
    <property type="project" value="InterPro"/>
</dbReference>
<evidence type="ECO:0000313" key="9">
    <source>
        <dbReference type="Proteomes" id="UP000319801"/>
    </source>
</evidence>
<feature type="domain" description="GDNF/GAS1" evidence="7">
    <location>
        <begin position="114"/>
        <end position="191"/>
    </location>
</feature>
<dbReference type="EMBL" id="VCAZ01000011">
    <property type="protein sequence ID" value="TSK38390.1"/>
    <property type="molecule type" value="Genomic_DNA"/>
</dbReference>
<comment type="subcellular location">
    <subcellularLocation>
        <location evidence="1">Cell membrane</location>
    </subcellularLocation>
</comment>
<dbReference type="SMART" id="SM00907">
    <property type="entry name" value="GDNF"/>
    <property type="match status" value="2"/>
</dbReference>
<dbReference type="PANTHER" id="PTHR16840">
    <property type="entry name" value="GROWTH ARREST-SPECIFIC PROTEIN 1"/>
    <property type="match status" value="1"/>
</dbReference>
<feature type="signal peptide" evidence="6">
    <location>
        <begin position="1"/>
        <end position="20"/>
    </location>
</feature>
<dbReference type="Pfam" id="PF02351">
    <property type="entry name" value="GDNF"/>
    <property type="match status" value="1"/>
</dbReference>
<evidence type="ECO:0000256" key="4">
    <source>
        <dbReference type="ARBA" id="ARBA00023136"/>
    </source>
</evidence>